<name>A0A9P5Y143_9AGAR</name>
<evidence type="ECO:0000259" key="1">
    <source>
        <dbReference type="Pfam" id="PF16035"/>
    </source>
</evidence>
<dbReference type="GO" id="GO:0016872">
    <property type="term" value="F:intramolecular lyase activity"/>
    <property type="evidence" value="ECO:0007669"/>
    <property type="project" value="InterPro"/>
</dbReference>
<feature type="domain" description="Chalcone isomerase" evidence="1">
    <location>
        <begin position="106"/>
        <end position="132"/>
    </location>
</feature>
<proteinExistence type="predicted"/>
<dbReference type="InterPro" id="IPR016087">
    <property type="entry name" value="Chalcone_isomerase"/>
</dbReference>
<keyword evidence="2" id="KW-0413">Isomerase</keyword>
<feature type="domain" description="Chalcone isomerase" evidence="1">
    <location>
        <begin position="152"/>
        <end position="274"/>
    </location>
</feature>
<dbReference type="SUPFAM" id="SSF54626">
    <property type="entry name" value="Chalcone isomerase"/>
    <property type="match status" value="1"/>
</dbReference>
<dbReference type="PANTHER" id="PTHR47284">
    <property type="entry name" value="FATTY-ACID-BINDING PROTEIN 2"/>
    <property type="match status" value="1"/>
</dbReference>
<gene>
    <name evidence="2" type="ORF">BDZ94DRAFT_1268154</name>
</gene>
<evidence type="ECO:0000313" key="3">
    <source>
        <dbReference type="Proteomes" id="UP000807353"/>
    </source>
</evidence>
<dbReference type="EMBL" id="MU150316">
    <property type="protein sequence ID" value="KAF9459431.1"/>
    <property type="molecule type" value="Genomic_DNA"/>
</dbReference>
<reference evidence="2" key="1">
    <citation type="submission" date="2020-11" db="EMBL/GenBank/DDBJ databases">
        <authorList>
            <consortium name="DOE Joint Genome Institute"/>
            <person name="Ahrendt S."/>
            <person name="Riley R."/>
            <person name="Andreopoulos W."/>
            <person name="Labutti K."/>
            <person name="Pangilinan J."/>
            <person name="Ruiz-Duenas F.J."/>
            <person name="Barrasa J.M."/>
            <person name="Sanchez-Garcia M."/>
            <person name="Camarero S."/>
            <person name="Miyauchi S."/>
            <person name="Serrano A."/>
            <person name="Linde D."/>
            <person name="Babiker R."/>
            <person name="Drula E."/>
            <person name="Ayuso-Fernandez I."/>
            <person name="Pacheco R."/>
            <person name="Padilla G."/>
            <person name="Ferreira P."/>
            <person name="Barriuso J."/>
            <person name="Kellner H."/>
            <person name="Castanera R."/>
            <person name="Alfaro M."/>
            <person name="Ramirez L."/>
            <person name="Pisabarro A.G."/>
            <person name="Kuo A."/>
            <person name="Tritt A."/>
            <person name="Lipzen A."/>
            <person name="He G."/>
            <person name="Yan M."/>
            <person name="Ng V."/>
            <person name="Cullen D."/>
            <person name="Martin F."/>
            <person name="Rosso M.-N."/>
            <person name="Henrissat B."/>
            <person name="Hibbett D."/>
            <person name="Martinez A.T."/>
            <person name="Grigoriev I.V."/>
        </authorList>
    </citation>
    <scope>NUCLEOTIDE SEQUENCE</scope>
    <source>
        <strain evidence="2">CBS 247.69</strain>
    </source>
</reference>
<dbReference type="Proteomes" id="UP000807353">
    <property type="component" value="Unassembled WGS sequence"/>
</dbReference>
<accession>A0A9P5Y143</accession>
<comment type="caution">
    <text evidence="2">The sequence shown here is derived from an EMBL/GenBank/DDBJ whole genome shotgun (WGS) entry which is preliminary data.</text>
</comment>
<keyword evidence="3" id="KW-1185">Reference proteome</keyword>
<dbReference type="Pfam" id="PF16035">
    <property type="entry name" value="Chalcone_2"/>
    <property type="match status" value="2"/>
</dbReference>
<sequence length="284" mass="31383">MSFLPPLLARTARVRVPIRYGLRLSSSSVPYALPTSKVKPLSRLSMWGAAALVACVGTTFVFGPTIHLDSLIQVEDHDIETITDRETSIEFPTIINIPSKTKVPSMTLLGVGVRRVSVLKVKVYSIGFYADLNNPNLKVPLEMPPEEKIAHIIQNSDCVVRIVPTRTTSYTHLRDAFMRALQARMGLAKQNNTLSEEGAQAVGSPMRKLKTLFPNTPIIKHTPLDIYIPAPIPGRSRPLIFRDLGAIESDWVATQFALHYIEGGTSPPLTQMVREKLALFKTCG</sequence>
<dbReference type="Gene3D" id="3.50.70.10">
    <property type="match status" value="1"/>
</dbReference>
<dbReference type="InterPro" id="IPR036298">
    <property type="entry name" value="Chalcone_isomerase_sf"/>
</dbReference>
<dbReference type="PANTHER" id="PTHR47284:SF3">
    <property type="entry name" value="FATTY-ACID-BINDING PROTEIN 2"/>
    <property type="match status" value="1"/>
</dbReference>
<dbReference type="AlphaFoldDB" id="A0A9P5Y143"/>
<evidence type="ECO:0000313" key="2">
    <source>
        <dbReference type="EMBL" id="KAF9459431.1"/>
    </source>
</evidence>
<dbReference type="OrthoDB" id="18193at2759"/>
<protein>
    <submittedName>
        <fullName evidence="2">Chalcone-flavanone isomerase-domain-containing protein</fullName>
    </submittedName>
</protein>
<organism evidence="2 3">
    <name type="scientific">Collybia nuda</name>
    <dbReference type="NCBI Taxonomy" id="64659"/>
    <lineage>
        <taxon>Eukaryota</taxon>
        <taxon>Fungi</taxon>
        <taxon>Dikarya</taxon>
        <taxon>Basidiomycota</taxon>
        <taxon>Agaricomycotina</taxon>
        <taxon>Agaricomycetes</taxon>
        <taxon>Agaricomycetidae</taxon>
        <taxon>Agaricales</taxon>
        <taxon>Tricholomatineae</taxon>
        <taxon>Clitocybaceae</taxon>
        <taxon>Collybia</taxon>
    </lineage>
</organism>
<dbReference type="InterPro" id="IPR016088">
    <property type="entry name" value="Chalcone_isomerase_3-sand"/>
</dbReference>